<dbReference type="AlphaFoldDB" id="F0X1T2"/>
<keyword evidence="1" id="KW-1133">Transmembrane helix</keyword>
<organism evidence="2">
    <name type="scientific">Albugo laibachii Nc14</name>
    <dbReference type="NCBI Taxonomy" id="890382"/>
    <lineage>
        <taxon>Eukaryota</taxon>
        <taxon>Sar</taxon>
        <taxon>Stramenopiles</taxon>
        <taxon>Oomycota</taxon>
        <taxon>Peronosporomycetes</taxon>
        <taxon>Albuginales</taxon>
        <taxon>Albuginaceae</taxon>
        <taxon>Albugo</taxon>
    </lineage>
</organism>
<reference evidence="2" key="2">
    <citation type="submission" date="2011-02" db="EMBL/GenBank/DDBJ databases">
        <authorList>
            <person name="MacLean D."/>
        </authorList>
    </citation>
    <scope>NUCLEOTIDE SEQUENCE</scope>
</reference>
<evidence type="ECO:0000313" key="2">
    <source>
        <dbReference type="EMBL" id="CCA27785.1"/>
    </source>
</evidence>
<accession>F0X1T2</accession>
<sequence length="96" mass="11020">MSGYMRLLRFHLPINGVERHSPLCYTVNHTGSLQHWIRECYFVTNILGGMLFFLLILNARTRELSLDRHNLLNNSSATWARASLSLLGSLSCRQSK</sequence>
<keyword evidence="1" id="KW-0472">Membrane</keyword>
<name>F0X1T2_9STRA</name>
<reference evidence="2" key="1">
    <citation type="journal article" date="2011" name="PLoS Biol.">
        <title>Gene gain and loss during evolution of obligate parasitism in the white rust pathogen of Arabidopsis thaliana.</title>
        <authorList>
            <person name="Kemen E."/>
            <person name="Gardiner A."/>
            <person name="Schultz-Larsen T."/>
            <person name="Kemen A.C."/>
            <person name="Balmuth A.L."/>
            <person name="Robert-Seilaniantz A."/>
            <person name="Bailey K."/>
            <person name="Holub E."/>
            <person name="Studholme D.J."/>
            <person name="Maclean D."/>
            <person name="Jones J.D."/>
        </authorList>
    </citation>
    <scope>NUCLEOTIDE SEQUENCE</scope>
</reference>
<protein>
    <submittedName>
        <fullName evidence="2">AlNc14C681G12396 protein</fullName>
    </submittedName>
</protein>
<evidence type="ECO:0000256" key="1">
    <source>
        <dbReference type="SAM" id="Phobius"/>
    </source>
</evidence>
<dbReference type="HOGENOM" id="CLU_2364021_0_0_1"/>
<proteinExistence type="predicted"/>
<gene>
    <name evidence="2" type="primary">AlNc14C681G12396</name>
    <name evidence="2" type="ORF">ALNC14_139290</name>
</gene>
<dbReference type="EMBL" id="FR824666">
    <property type="protein sequence ID" value="CCA27785.1"/>
    <property type="molecule type" value="Genomic_DNA"/>
</dbReference>
<keyword evidence="1" id="KW-0812">Transmembrane</keyword>
<feature type="transmembrane region" description="Helical" evidence="1">
    <location>
        <begin position="41"/>
        <end position="59"/>
    </location>
</feature>